<organism evidence="1 2">
    <name type="scientific">Gigaspora margarita</name>
    <dbReference type="NCBI Taxonomy" id="4874"/>
    <lineage>
        <taxon>Eukaryota</taxon>
        <taxon>Fungi</taxon>
        <taxon>Fungi incertae sedis</taxon>
        <taxon>Mucoromycota</taxon>
        <taxon>Glomeromycotina</taxon>
        <taxon>Glomeromycetes</taxon>
        <taxon>Diversisporales</taxon>
        <taxon>Gigasporaceae</taxon>
        <taxon>Gigaspora</taxon>
    </lineage>
</organism>
<sequence length="100" mass="11559">NLINCIATTPSYLKEHILKGDLSPYLLCLYSIFISKEIKWNLTFDESLSITNTPTNTLTTEFIPLKILTRGFMIQFNHLDQPYSTRHLIKITDKAKLINN</sequence>
<comment type="caution">
    <text evidence="1">The sequence shown here is derived from an EMBL/GenBank/DDBJ whole genome shotgun (WGS) entry which is preliminary data.</text>
</comment>
<accession>A0ABN7WWQ7</accession>
<proteinExistence type="predicted"/>
<feature type="non-terminal residue" evidence="1">
    <location>
        <position position="1"/>
    </location>
</feature>
<protein>
    <submittedName>
        <fullName evidence="1">24560_t:CDS:1</fullName>
    </submittedName>
</protein>
<evidence type="ECO:0000313" key="2">
    <source>
        <dbReference type="Proteomes" id="UP000789901"/>
    </source>
</evidence>
<gene>
    <name evidence="1" type="ORF">GMARGA_LOCUS35856</name>
</gene>
<dbReference type="EMBL" id="CAJVQB010068280">
    <property type="protein sequence ID" value="CAG8842201.1"/>
    <property type="molecule type" value="Genomic_DNA"/>
</dbReference>
<name>A0ABN7WWQ7_GIGMA</name>
<reference evidence="1 2" key="1">
    <citation type="submission" date="2021-06" db="EMBL/GenBank/DDBJ databases">
        <authorList>
            <person name="Kallberg Y."/>
            <person name="Tangrot J."/>
            <person name="Rosling A."/>
        </authorList>
    </citation>
    <scope>NUCLEOTIDE SEQUENCE [LARGE SCALE GENOMIC DNA]</scope>
    <source>
        <strain evidence="1 2">120-4 pot B 10/14</strain>
    </source>
</reference>
<dbReference type="Proteomes" id="UP000789901">
    <property type="component" value="Unassembled WGS sequence"/>
</dbReference>
<evidence type="ECO:0000313" key="1">
    <source>
        <dbReference type="EMBL" id="CAG8842201.1"/>
    </source>
</evidence>
<keyword evidence="2" id="KW-1185">Reference proteome</keyword>